<gene>
    <name evidence="3" type="ORF">PVAG01_04660</name>
</gene>
<sequence>MTRNERIHIVLPTAEHTHTFILLHGRDSVASEFADELFESQASDDRTLRETFPSMRWVFPSAERRTSARFDTDMSQWFDIWSVERPQERKELQGAGLRESIACILDIVREESRTVPLDHIVLGGISQGCATAILALMLGKLKIAGFVGLCSWLPLEDELHLIAMGSAAEKASSHDAVQNLLGEDLAAVQSQKQAMHLATAIPIFLAHSKDDPIVPVGNGDKLARAVADLGFTVTRRVYEDGGHWVYEPEGIDDISAFLRMCLPEAL</sequence>
<dbReference type="InterPro" id="IPR029058">
    <property type="entry name" value="AB_hydrolase_fold"/>
</dbReference>
<organism evidence="3 4">
    <name type="scientific">Phlyctema vagabunda</name>
    <dbReference type="NCBI Taxonomy" id="108571"/>
    <lineage>
        <taxon>Eukaryota</taxon>
        <taxon>Fungi</taxon>
        <taxon>Dikarya</taxon>
        <taxon>Ascomycota</taxon>
        <taxon>Pezizomycotina</taxon>
        <taxon>Leotiomycetes</taxon>
        <taxon>Helotiales</taxon>
        <taxon>Dermateaceae</taxon>
        <taxon>Phlyctema</taxon>
    </lineage>
</organism>
<dbReference type="Proteomes" id="UP001629113">
    <property type="component" value="Unassembled WGS sequence"/>
</dbReference>
<feature type="domain" description="Phospholipase/carboxylesterase/thioesterase" evidence="2">
    <location>
        <begin position="191"/>
        <end position="261"/>
    </location>
</feature>
<dbReference type="EMBL" id="JBFCZG010000004">
    <property type="protein sequence ID" value="KAL3422913.1"/>
    <property type="molecule type" value="Genomic_DNA"/>
</dbReference>
<dbReference type="Pfam" id="PF02230">
    <property type="entry name" value="Abhydrolase_2"/>
    <property type="match status" value="2"/>
</dbReference>
<protein>
    <submittedName>
        <fullName evidence="3">Phospholipase carboxylesterase</fullName>
    </submittedName>
</protein>
<dbReference type="InterPro" id="IPR003140">
    <property type="entry name" value="PLipase/COase/thioEstase"/>
</dbReference>
<proteinExistence type="inferred from homology"/>
<comment type="caution">
    <text evidence="3">The sequence shown here is derived from an EMBL/GenBank/DDBJ whole genome shotgun (WGS) entry which is preliminary data.</text>
</comment>
<accession>A0ABR4PHX2</accession>
<feature type="domain" description="Phospholipase/carboxylesterase/thioesterase" evidence="2">
    <location>
        <begin position="7"/>
        <end position="160"/>
    </location>
</feature>
<evidence type="ECO:0000259" key="2">
    <source>
        <dbReference type="Pfam" id="PF02230"/>
    </source>
</evidence>
<evidence type="ECO:0000313" key="3">
    <source>
        <dbReference type="EMBL" id="KAL3422913.1"/>
    </source>
</evidence>
<dbReference type="InterPro" id="IPR050565">
    <property type="entry name" value="LYPA1-2/EST-like"/>
</dbReference>
<evidence type="ECO:0000313" key="4">
    <source>
        <dbReference type="Proteomes" id="UP001629113"/>
    </source>
</evidence>
<comment type="similarity">
    <text evidence="1">Belongs to the AB hydrolase superfamily. AB hydrolase 2 family.</text>
</comment>
<reference evidence="3 4" key="1">
    <citation type="submission" date="2024-06" db="EMBL/GenBank/DDBJ databases">
        <title>Complete genome of Phlyctema vagabunda strain 19-DSS-EL-015.</title>
        <authorList>
            <person name="Fiorenzani C."/>
        </authorList>
    </citation>
    <scope>NUCLEOTIDE SEQUENCE [LARGE SCALE GENOMIC DNA]</scope>
    <source>
        <strain evidence="3 4">19-DSS-EL-015</strain>
    </source>
</reference>
<dbReference type="PANTHER" id="PTHR10655">
    <property type="entry name" value="LYSOPHOSPHOLIPASE-RELATED"/>
    <property type="match status" value="1"/>
</dbReference>
<name>A0ABR4PHX2_9HELO</name>
<evidence type="ECO:0000256" key="1">
    <source>
        <dbReference type="ARBA" id="ARBA00006499"/>
    </source>
</evidence>
<dbReference type="Gene3D" id="3.40.50.1820">
    <property type="entry name" value="alpha/beta hydrolase"/>
    <property type="match status" value="1"/>
</dbReference>
<dbReference type="PANTHER" id="PTHR10655:SF63">
    <property type="entry name" value="PHOSPHOLIPASE_CARBOXYLESTERASE_THIOESTERASE DOMAIN-CONTAINING PROTEIN"/>
    <property type="match status" value="1"/>
</dbReference>
<keyword evidence="4" id="KW-1185">Reference proteome</keyword>
<dbReference type="SUPFAM" id="SSF53474">
    <property type="entry name" value="alpha/beta-Hydrolases"/>
    <property type="match status" value="1"/>
</dbReference>